<dbReference type="PANTHER" id="PTHR47221">
    <property type="entry name" value="FIBRINOGEN ALPHA CHAIN"/>
    <property type="match status" value="1"/>
</dbReference>
<keyword evidence="2" id="KW-0964">Secreted</keyword>
<organism evidence="6 7">
    <name type="scientific">Eptatretus burgeri</name>
    <name type="common">Inshore hagfish</name>
    <dbReference type="NCBI Taxonomy" id="7764"/>
    <lineage>
        <taxon>Eukaryota</taxon>
        <taxon>Metazoa</taxon>
        <taxon>Chordata</taxon>
        <taxon>Craniata</taxon>
        <taxon>Vertebrata</taxon>
        <taxon>Cyclostomata</taxon>
        <taxon>Myxini</taxon>
        <taxon>Myxiniformes</taxon>
        <taxon>Myxinidae</taxon>
        <taxon>Eptatretinae</taxon>
        <taxon>Eptatretus</taxon>
    </lineage>
</organism>
<dbReference type="GO" id="GO:0070527">
    <property type="term" value="P:platelet aggregation"/>
    <property type="evidence" value="ECO:0007669"/>
    <property type="project" value="TreeGrafter"/>
</dbReference>
<keyword evidence="3" id="KW-1015">Disulfide bond</keyword>
<reference evidence="6" key="1">
    <citation type="submission" date="2025-08" db="UniProtKB">
        <authorList>
            <consortium name="Ensembl"/>
        </authorList>
    </citation>
    <scope>IDENTIFICATION</scope>
</reference>
<dbReference type="GO" id="GO:0042730">
    <property type="term" value="P:fibrinolysis"/>
    <property type="evidence" value="ECO:0007669"/>
    <property type="project" value="TreeGrafter"/>
</dbReference>
<comment type="subcellular location">
    <subcellularLocation>
        <location evidence="1">Secreted</location>
    </subcellularLocation>
</comment>
<dbReference type="Ensembl" id="ENSEBUT00000026957.1">
    <property type="protein sequence ID" value="ENSEBUP00000026381.1"/>
    <property type="gene ID" value="ENSEBUG00000016251.1"/>
</dbReference>
<dbReference type="InterPro" id="IPR002181">
    <property type="entry name" value="Fibrinogen_a/b/g_C_dom"/>
</dbReference>
<name>A0A8C4X1E8_EPTBU</name>
<dbReference type="GO" id="GO:0072377">
    <property type="term" value="P:blood coagulation, common pathway"/>
    <property type="evidence" value="ECO:0007669"/>
    <property type="project" value="TreeGrafter"/>
</dbReference>
<dbReference type="PANTHER" id="PTHR47221:SF5">
    <property type="entry name" value="FIBRINOGEN C-TERMINAL DOMAIN-CONTAINING PROTEIN"/>
    <property type="match status" value="1"/>
</dbReference>
<dbReference type="PROSITE" id="PS00514">
    <property type="entry name" value="FIBRINOGEN_C_1"/>
    <property type="match status" value="1"/>
</dbReference>
<dbReference type="InterPro" id="IPR014716">
    <property type="entry name" value="Fibrinogen_a/b/g_C_1"/>
</dbReference>
<dbReference type="SUPFAM" id="SSF56496">
    <property type="entry name" value="Fibrinogen C-terminal domain-like"/>
    <property type="match status" value="1"/>
</dbReference>
<dbReference type="GO" id="GO:0030674">
    <property type="term" value="F:protein-macromolecule adaptor activity"/>
    <property type="evidence" value="ECO:0007669"/>
    <property type="project" value="TreeGrafter"/>
</dbReference>
<feature type="domain" description="Fibrinogen C-terminal" evidence="5">
    <location>
        <begin position="37"/>
        <end position="257"/>
    </location>
</feature>
<protein>
    <recommendedName>
        <fullName evidence="5">Fibrinogen C-terminal domain-containing protein</fullName>
    </recommendedName>
</protein>
<dbReference type="InterPro" id="IPR020837">
    <property type="entry name" value="Fibrinogen_CS"/>
</dbReference>
<sequence>VYVILTVVDKKKSEQPDIHINGMRLYIHDTHPPDPVPTPSGPWRDCHQAWEAGIRTSGVTLLRPVSDKAPIRAWCDHDRDPGGWTVIQRREDGSINFDRPWKAYWRGFGSPRGENWLGLQAMHALTSKENQRLIILLEDWIGHHTVAEYGSFRVGSEVENGKLHLGHYRGTAGDALGVHDGRPFSARNRDNDAFAGNCATKQRGGWWYNACAQANLNGIWHQGGTYNGGEQLGIFWEPFHGTAYSLRRVVMMIRPNPNFYH</sequence>
<dbReference type="OMA" id="ETANCAT"/>
<dbReference type="SMART" id="SM00186">
    <property type="entry name" value="FBG"/>
    <property type="match status" value="1"/>
</dbReference>
<dbReference type="AlphaFoldDB" id="A0A8C4X1E8"/>
<dbReference type="GO" id="GO:0005577">
    <property type="term" value="C:fibrinogen complex"/>
    <property type="evidence" value="ECO:0007669"/>
    <property type="project" value="TreeGrafter"/>
</dbReference>
<reference evidence="6" key="2">
    <citation type="submission" date="2025-09" db="UniProtKB">
        <authorList>
            <consortium name="Ensembl"/>
        </authorList>
    </citation>
    <scope>IDENTIFICATION</scope>
</reference>
<keyword evidence="7" id="KW-1185">Reference proteome</keyword>
<evidence type="ECO:0000313" key="6">
    <source>
        <dbReference type="Ensembl" id="ENSEBUP00000026381.1"/>
    </source>
</evidence>
<dbReference type="GO" id="GO:0034116">
    <property type="term" value="P:positive regulation of heterotypic cell-cell adhesion"/>
    <property type="evidence" value="ECO:0007669"/>
    <property type="project" value="TreeGrafter"/>
</dbReference>
<evidence type="ECO:0000313" key="7">
    <source>
        <dbReference type="Proteomes" id="UP000694388"/>
    </source>
</evidence>
<dbReference type="FunFam" id="3.90.215.10:FF:000001">
    <property type="entry name" value="Tenascin isoform 1"/>
    <property type="match status" value="1"/>
</dbReference>
<dbReference type="Proteomes" id="UP000694388">
    <property type="component" value="Unplaced"/>
</dbReference>
<dbReference type="CDD" id="cd00087">
    <property type="entry name" value="FReD"/>
    <property type="match status" value="1"/>
</dbReference>
<evidence type="ECO:0000256" key="2">
    <source>
        <dbReference type="ARBA" id="ARBA00022525"/>
    </source>
</evidence>
<dbReference type="Pfam" id="PF00147">
    <property type="entry name" value="Fibrinogen_C"/>
    <property type="match status" value="1"/>
</dbReference>
<evidence type="ECO:0000256" key="3">
    <source>
        <dbReference type="ARBA" id="ARBA00023157"/>
    </source>
</evidence>
<dbReference type="InterPro" id="IPR037579">
    <property type="entry name" value="FIB_ANG-like"/>
</dbReference>
<evidence type="ECO:0000256" key="4">
    <source>
        <dbReference type="ARBA" id="ARBA00023180"/>
    </source>
</evidence>
<evidence type="ECO:0000259" key="5">
    <source>
        <dbReference type="PROSITE" id="PS51406"/>
    </source>
</evidence>
<dbReference type="GeneTree" id="ENSGT00940000155091"/>
<evidence type="ECO:0000256" key="1">
    <source>
        <dbReference type="ARBA" id="ARBA00004613"/>
    </source>
</evidence>
<keyword evidence="4" id="KW-0325">Glycoprotein</keyword>
<proteinExistence type="predicted"/>
<dbReference type="Gene3D" id="3.90.215.10">
    <property type="entry name" value="Gamma Fibrinogen, chain A, domain 1"/>
    <property type="match status" value="1"/>
</dbReference>
<dbReference type="GO" id="GO:0005201">
    <property type="term" value="F:extracellular matrix structural constituent"/>
    <property type="evidence" value="ECO:0007669"/>
    <property type="project" value="TreeGrafter"/>
</dbReference>
<dbReference type="PROSITE" id="PS51406">
    <property type="entry name" value="FIBRINOGEN_C_2"/>
    <property type="match status" value="1"/>
</dbReference>
<dbReference type="InterPro" id="IPR036056">
    <property type="entry name" value="Fibrinogen-like_C"/>
</dbReference>
<accession>A0A8C4X1E8</accession>